<gene>
    <name evidence="4" type="ORF">CHF27_013280</name>
</gene>
<proteinExistence type="predicted"/>
<dbReference type="Pfam" id="PF02368">
    <property type="entry name" value="Big_2"/>
    <property type="match status" value="2"/>
</dbReference>
<feature type="signal peptide" evidence="2">
    <location>
        <begin position="1"/>
        <end position="30"/>
    </location>
</feature>
<keyword evidence="5" id="KW-1185">Reference proteome</keyword>
<reference evidence="4 5" key="1">
    <citation type="journal article" date="2017" name="Genome Announc.">
        <title>Draft Genome Sequence of Romboutsia maritimum sp. nov. Strain CCRI-22766(T), Isolated from Coastal Estuarine Mud.</title>
        <authorList>
            <person name="Maheux A.F."/>
            <person name="Boudreau D.K."/>
            <person name="Berube E."/>
            <person name="Boissinot M."/>
            <person name="Raymond F."/>
            <person name="Brodeur S."/>
            <person name="Corbeil J."/>
            <person name="Brightwell G."/>
            <person name="Broda D."/>
            <person name="Omar R.F."/>
            <person name="Bergeron M.G."/>
        </authorList>
    </citation>
    <scope>NUCLEOTIDE SEQUENCE [LARGE SCALE GENOMIC DNA]</scope>
    <source>
        <strain evidence="4 5">CCRI-22766</strain>
    </source>
</reference>
<dbReference type="EMBL" id="NOJZ02000052">
    <property type="protein sequence ID" value="RDY22464.1"/>
    <property type="molecule type" value="Genomic_DNA"/>
</dbReference>
<accession>A0A371IPQ9</accession>
<feature type="non-terminal residue" evidence="4">
    <location>
        <position position="893"/>
    </location>
</feature>
<dbReference type="Proteomes" id="UP000243494">
    <property type="component" value="Unassembled WGS sequence"/>
</dbReference>
<dbReference type="SUPFAM" id="SSF49373">
    <property type="entry name" value="Invasin/intimin cell-adhesion fragments"/>
    <property type="match status" value="2"/>
</dbReference>
<dbReference type="Gene3D" id="2.60.40.1080">
    <property type="match status" value="2"/>
</dbReference>
<keyword evidence="2" id="KW-0732">Signal</keyword>
<dbReference type="RefSeq" id="WP_199533675.1">
    <property type="nucleotide sequence ID" value="NZ_NOJZ02000052.1"/>
</dbReference>
<feature type="chain" id="PRO_5016968161" description="BIG2 domain-containing protein" evidence="2">
    <location>
        <begin position="31"/>
        <end position="893"/>
    </location>
</feature>
<dbReference type="AlphaFoldDB" id="A0A371IPQ9"/>
<dbReference type="InterPro" id="IPR008964">
    <property type="entry name" value="Invasin/intimin_cell_adhesion"/>
</dbReference>
<dbReference type="SMART" id="SM00635">
    <property type="entry name" value="BID_2"/>
    <property type="match status" value="2"/>
</dbReference>
<dbReference type="InterPro" id="IPR008930">
    <property type="entry name" value="Terpenoid_cyclase/PrenylTrfase"/>
</dbReference>
<protein>
    <recommendedName>
        <fullName evidence="3">BIG2 domain-containing protein</fullName>
    </recommendedName>
</protein>
<evidence type="ECO:0000259" key="3">
    <source>
        <dbReference type="SMART" id="SM00635"/>
    </source>
</evidence>
<organism evidence="4 5">
    <name type="scientific">Romboutsia maritimum</name>
    <dbReference type="NCBI Taxonomy" id="2020948"/>
    <lineage>
        <taxon>Bacteria</taxon>
        <taxon>Bacillati</taxon>
        <taxon>Bacillota</taxon>
        <taxon>Clostridia</taxon>
        <taxon>Peptostreptococcales</taxon>
        <taxon>Peptostreptococcaceae</taxon>
        <taxon>Romboutsia</taxon>
    </lineage>
</organism>
<sequence>MKKQNRFIKSIISLVVSISMFLGSMPIAFAQKTVNSSTSVEQAINATGAFMCKEIPEPGFGTTSGEWTILSLARAGYKVPENYYKSYYKKVCDVVKEKNGVLDNIKYTEYSRLIVALTSLGMNPTDVGGYDLIKPLSDFDKVKKQGINGPIWALIALDTNNYEIPKADEGKNQSTRDNLVKYILDKEIKGGGWALFGNKADPDITAMALQALAKYKDSTVIDEKGNKIEVKPYIDRAIDVLSKMQLDNGGYNSWGTENSESIAQVIVALTALEVDPAKDSRFIKNNNWTIPAIMQFYVEGGGFKHTLSTDVNGMATDQSMYALVAYDRFVKGKNRLYDMSDATKLIDNKIKLEKINFDRLSVTIGEGKTDKLIVSYYPEDTTDDKKVNWTIADESIAKVDKNGKIIGIKEGNTKIKAKVGQVEKTAELIVNKKPIIEKRIDVREKIEKISENIYKNNQNNSQFSKWNILQLARGGVSVPKNYYENYYENVVKELKEGNGKIKDFSCMDYLQLILEVTSIGKDATNVGGYNLLTHAVDVARFLKEEENLETYSLIGSTMALKASDSNRYILTGKFREETEYDEYEYKCDEYRHEYLGDFIRCYNHKLHGFRNRSVTKIPDSEAAAIVLQAQTKYNISSMGQRQQKRAINCLSKEQKKDGSFDSILVSKCECTAEVVIALIEAGIDPLNDPRFVKEDGKSALSALMEFYVEDGGFKNPEDKEINLKATELGMSALVAYDRFNNNKNSLYNMTDGFEPVYLPVKLESINLDKEKMTIEEGNKEDLKVKYNPEDTTEDKTVTWTSSDEKIAKVDKNGKVTGIKEGKAIITAKVGDKTVTCEVTVKAISKPSKPSSSGGSSHSGGNSSSSVAVDTKKIVGNTRYETAIKVSKEGWNKA</sequence>
<name>A0A371IPQ9_9FIRM</name>
<evidence type="ECO:0000313" key="5">
    <source>
        <dbReference type="Proteomes" id="UP000243494"/>
    </source>
</evidence>
<dbReference type="SUPFAM" id="SSF48239">
    <property type="entry name" value="Terpenoid cyclases/Protein prenyltransferases"/>
    <property type="match status" value="2"/>
</dbReference>
<feature type="region of interest" description="Disordered" evidence="1">
    <location>
        <begin position="844"/>
        <end position="871"/>
    </location>
</feature>
<dbReference type="InterPro" id="IPR003343">
    <property type="entry name" value="Big_2"/>
</dbReference>
<evidence type="ECO:0000256" key="2">
    <source>
        <dbReference type="SAM" id="SignalP"/>
    </source>
</evidence>
<evidence type="ECO:0000313" key="4">
    <source>
        <dbReference type="EMBL" id="RDY22464.1"/>
    </source>
</evidence>
<dbReference type="Gene3D" id="1.50.10.20">
    <property type="match status" value="2"/>
</dbReference>
<feature type="domain" description="BIG2" evidence="3">
    <location>
        <begin position="351"/>
        <end position="429"/>
    </location>
</feature>
<feature type="domain" description="BIG2" evidence="3">
    <location>
        <begin position="761"/>
        <end position="839"/>
    </location>
</feature>
<evidence type="ECO:0000256" key="1">
    <source>
        <dbReference type="SAM" id="MobiDB-lite"/>
    </source>
</evidence>
<feature type="compositionally biased region" description="Low complexity" evidence="1">
    <location>
        <begin position="844"/>
        <end position="865"/>
    </location>
</feature>
<dbReference type="CDD" id="cd00688">
    <property type="entry name" value="ISOPREN_C2_like"/>
    <property type="match status" value="1"/>
</dbReference>
<comment type="caution">
    <text evidence="4">The sequence shown here is derived from an EMBL/GenBank/DDBJ whole genome shotgun (WGS) entry which is preliminary data.</text>
</comment>